<evidence type="ECO:0000313" key="1">
    <source>
        <dbReference type="EMBL" id="CAI6335823.1"/>
    </source>
</evidence>
<evidence type="ECO:0008006" key="3">
    <source>
        <dbReference type="Google" id="ProtNLM"/>
    </source>
</evidence>
<dbReference type="OrthoDB" id="19619at2759"/>
<comment type="caution">
    <text evidence="1">The sequence shown here is derived from an EMBL/GenBank/DDBJ whole genome shotgun (WGS) entry which is preliminary data.</text>
</comment>
<evidence type="ECO:0000313" key="2">
    <source>
        <dbReference type="Proteomes" id="UP001152607"/>
    </source>
</evidence>
<accession>A0A9W4XLB8</accession>
<dbReference type="Proteomes" id="UP001152607">
    <property type="component" value="Unassembled WGS sequence"/>
</dbReference>
<dbReference type="EMBL" id="CAOQHR010000006">
    <property type="protein sequence ID" value="CAI6335823.1"/>
    <property type="molecule type" value="Genomic_DNA"/>
</dbReference>
<dbReference type="AlphaFoldDB" id="A0A9W4XLB8"/>
<dbReference type="Gene3D" id="3.10.450.240">
    <property type="match status" value="1"/>
</dbReference>
<dbReference type="Pfam" id="PF07961">
    <property type="entry name" value="MBA1"/>
    <property type="match status" value="1"/>
</dbReference>
<dbReference type="GO" id="GO:0005743">
    <property type="term" value="C:mitochondrial inner membrane"/>
    <property type="evidence" value="ECO:0007669"/>
    <property type="project" value="InterPro"/>
</dbReference>
<keyword evidence="2" id="KW-1185">Reference proteome</keyword>
<sequence>MLPFEPSFFKFEVEVRSRALKTSVPTGRTPEPHPHLLTFIQHRAHRPSRLRITTMSARAPTRIPRTIYRKCIVPRPSARPFSTTLPTARGRRSDHIGTQEFCKNVRGTPMHAQRQEQLGNEKTLQQDIGIIPGSFIRAPMSKLISSYPLTKITSWKTIILYHWRFLQATVKAAVANVRLWWQIRPPTMHVLPWKQKEAKNLALAKYTHLYQSFARGDSKAISDMCLDAVAARFQERIAARPRGRVMQWKVSNPSVRIVSNRSQLVSETGSDTLGFQQIVFRIKSAQSLLRPGEQKTVQNKGVIEYMVLQRVLSRGQFNDWTVWGFTNEWMPQNVEENAAYESHLQRYQAQQVS</sequence>
<proteinExistence type="predicted"/>
<dbReference type="GO" id="GO:0032979">
    <property type="term" value="P:protein insertion into mitochondrial inner membrane from matrix"/>
    <property type="evidence" value="ECO:0007669"/>
    <property type="project" value="InterPro"/>
</dbReference>
<name>A0A9W4XLB8_9PLEO</name>
<dbReference type="InterPro" id="IPR024621">
    <property type="entry name" value="Mba1"/>
</dbReference>
<gene>
    <name evidence="1" type="ORF">PDIGIT_LOCUS8909</name>
</gene>
<reference evidence="1" key="1">
    <citation type="submission" date="2023-01" db="EMBL/GenBank/DDBJ databases">
        <authorList>
            <person name="Van Ghelder C."/>
            <person name="Rancurel C."/>
        </authorList>
    </citation>
    <scope>NUCLEOTIDE SEQUENCE</scope>
    <source>
        <strain evidence="1">CNCM I-4278</strain>
    </source>
</reference>
<organism evidence="1 2">
    <name type="scientific">Periconia digitata</name>
    <dbReference type="NCBI Taxonomy" id="1303443"/>
    <lineage>
        <taxon>Eukaryota</taxon>
        <taxon>Fungi</taxon>
        <taxon>Dikarya</taxon>
        <taxon>Ascomycota</taxon>
        <taxon>Pezizomycotina</taxon>
        <taxon>Dothideomycetes</taxon>
        <taxon>Pleosporomycetidae</taxon>
        <taxon>Pleosporales</taxon>
        <taxon>Massarineae</taxon>
        <taxon>Periconiaceae</taxon>
        <taxon>Periconia</taxon>
    </lineage>
</organism>
<protein>
    <recommendedName>
        <fullName evidence="3">Tim44-like domain-containing protein</fullName>
    </recommendedName>
</protein>